<evidence type="ECO:0000259" key="12">
    <source>
        <dbReference type="SMART" id="SM00490"/>
    </source>
</evidence>
<dbReference type="SMART" id="SM00487">
    <property type="entry name" value="DEXDc"/>
    <property type="match status" value="1"/>
</dbReference>
<evidence type="ECO:0000313" key="14">
    <source>
        <dbReference type="Proteomes" id="UP000830167"/>
    </source>
</evidence>
<evidence type="ECO:0000259" key="11">
    <source>
        <dbReference type="SMART" id="SM00487"/>
    </source>
</evidence>
<keyword evidence="7" id="KW-0347">Helicase</keyword>
<evidence type="ECO:0000256" key="9">
    <source>
        <dbReference type="ARBA" id="ARBA00023118"/>
    </source>
</evidence>
<evidence type="ECO:0000256" key="6">
    <source>
        <dbReference type="ARBA" id="ARBA00022801"/>
    </source>
</evidence>
<dbReference type="InterPro" id="IPR038257">
    <property type="entry name" value="CRISPR-assoc_Cas3_HD_sf"/>
</dbReference>
<feature type="domain" description="Helicase ATP-binding" evidence="11">
    <location>
        <begin position="270"/>
        <end position="495"/>
    </location>
</feature>
<evidence type="ECO:0000256" key="1">
    <source>
        <dbReference type="ARBA" id="ARBA00006847"/>
    </source>
</evidence>
<keyword evidence="5" id="KW-0547">Nucleotide-binding</keyword>
<reference evidence="13" key="1">
    <citation type="submission" date="2021-12" db="EMBL/GenBank/DDBJ databases">
        <title>Alicyclobacillaceae gen. nov., sp. nov., isolated from chalcocite enrichment system.</title>
        <authorList>
            <person name="Jiang Z."/>
        </authorList>
    </citation>
    <scope>NUCLEOTIDE SEQUENCE</scope>
    <source>
        <strain evidence="13">MYW30-H2</strain>
    </source>
</reference>
<evidence type="ECO:0000256" key="10">
    <source>
        <dbReference type="ARBA" id="ARBA00038437"/>
    </source>
</evidence>
<accession>A0ABY4CQF5</accession>
<dbReference type="Gene3D" id="3.40.50.300">
    <property type="entry name" value="P-loop containing nucleotide triphosphate hydrolases"/>
    <property type="match status" value="2"/>
</dbReference>
<dbReference type="NCBIfam" id="TIGR01587">
    <property type="entry name" value="cas3_core"/>
    <property type="match status" value="1"/>
</dbReference>
<keyword evidence="3" id="KW-0540">Nuclease</keyword>
<dbReference type="InterPro" id="IPR006483">
    <property type="entry name" value="CRISPR-assoc_Cas3_HD"/>
</dbReference>
<keyword evidence="8" id="KW-0067">ATP-binding</keyword>
<dbReference type="InterPro" id="IPR001650">
    <property type="entry name" value="Helicase_C-like"/>
</dbReference>
<dbReference type="Proteomes" id="UP000830167">
    <property type="component" value="Chromosome"/>
</dbReference>
<proteinExistence type="inferred from homology"/>
<keyword evidence="4" id="KW-0479">Metal-binding</keyword>
<dbReference type="Gene3D" id="1.10.3210.30">
    <property type="match status" value="1"/>
</dbReference>
<keyword evidence="9" id="KW-0051">Antiviral defense</keyword>
<dbReference type="InterPro" id="IPR011545">
    <property type="entry name" value="DEAD/DEAH_box_helicase_dom"/>
</dbReference>
<comment type="similarity">
    <text evidence="10">Belongs to the DEAD box helicase family.</text>
</comment>
<dbReference type="PANTHER" id="PTHR47959">
    <property type="entry name" value="ATP-DEPENDENT RNA HELICASE RHLE-RELATED"/>
    <property type="match status" value="1"/>
</dbReference>
<dbReference type="SUPFAM" id="SSF52540">
    <property type="entry name" value="P-loop containing nucleoside triphosphate hydrolases"/>
    <property type="match status" value="1"/>
</dbReference>
<dbReference type="InterPro" id="IPR050079">
    <property type="entry name" value="DEAD_box_RNA_helicase"/>
</dbReference>
<dbReference type="InterPro" id="IPR027417">
    <property type="entry name" value="P-loop_NTPase"/>
</dbReference>
<sequence length="892" mass="102573">MFLAKHNQTYEGHILDCLTIATHILTKYQVTMEKILKRLPGEFNLEFPVFRKLCIMGVFLHDSGKLTEEWQRAIHSSDQSGKKKLPAHTPYSFAVIQSLFPDMDISPLQLMKLASVSHHGLLTNDTYSGESNLATKGPIPFHVDGFNEIKQKLSVGYPELKDIPDLFGTEMLFDSTAKGNLLPNVISNRMRHIKQVYGRTSPKTKKLYIKSLFALFSWVISTADKWASRIANIELAGNVEKEYDAVVDMEKVERHLKVWSNREWPDITIEGEDLRPFQEDVEGAGPFVIAEAPCGEGKTLAALRWGLSQIRQGHANRLIICMPTQTTSNALYQQLITAYRIPKDHVGIYHGDAEFFYEHIKEELASKHDVDNKMEDPHEQGRPDPLFDSLVFQKSIVVTTADHLAYSFLHCYRYADYTFGAVQQAAIIFDELHVFDQTCMGNILDMCEVMTKLKISHLLMTATLPHFIEAAFYEKIPETYRKVRSAKFTDSVTDHYRYKLNRLSCAIFAEDDVHPILIEILQNSRGLRRIVYVNLVQDSVNMYGKIQHLFPDENVVLYHSEFTRIHRLRKEQSIQRLFKQSNGTWVEGDQSFDASRGTILITTQIAEISLDISADLMISALAPCDTLIQRAGRLHRKGKSGLTDVCDCPQCEKLHQKGIENLEFTLYVADLPEGDSNALFPYVSAEILKRESEHVLLRTKRTMENEQRMSAARESEWINRVYKGEALLSHSQMKKCIEEDCLFGATVQQRFGDEDSTQSDGGSGFAFRDIQVKKRTTLPYDAIKDSVDDSLQFFKNLAFSDFKEIVERDDWNITEENTNEQDINILLEKYRKYLHKHKLQLNFSRYRQIERNYSIVKFHGRYNSFLITDAPYRFSDGIHLRNSDQIQTTKES</sequence>
<dbReference type="Pfam" id="PF00270">
    <property type="entry name" value="DEAD"/>
    <property type="match status" value="1"/>
</dbReference>
<dbReference type="InterPro" id="IPR014001">
    <property type="entry name" value="Helicase_ATP-bd"/>
</dbReference>
<keyword evidence="14" id="KW-1185">Reference proteome</keyword>
<dbReference type="EMBL" id="CP089291">
    <property type="protein sequence ID" value="UOF92504.1"/>
    <property type="molecule type" value="Genomic_DNA"/>
</dbReference>
<evidence type="ECO:0000256" key="2">
    <source>
        <dbReference type="ARBA" id="ARBA00009046"/>
    </source>
</evidence>
<evidence type="ECO:0000256" key="5">
    <source>
        <dbReference type="ARBA" id="ARBA00022741"/>
    </source>
</evidence>
<dbReference type="InterPro" id="IPR006474">
    <property type="entry name" value="Helicase_Cas3_CRISPR-ass_core"/>
</dbReference>
<evidence type="ECO:0000256" key="7">
    <source>
        <dbReference type="ARBA" id="ARBA00022806"/>
    </source>
</evidence>
<organism evidence="13 14">
    <name type="scientific">Fodinisporobacter ferrooxydans</name>
    <dbReference type="NCBI Taxonomy" id="2901836"/>
    <lineage>
        <taxon>Bacteria</taxon>
        <taxon>Bacillati</taxon>
        <taxon>Bacillota</taxon>
        <taxon>Bacilli</taxon>
        <taxon>Bacillales</taxon>
        <taxon>Alicyclobacillaceae</taxon>
        <taxon>Fodinisporobacter</taxon>
    </lineage>
</organism>
<name>A0ABY4CQF5_9BACL</name>
<dbReference type="RefSeq" id="WP_347439172.1">
    <property type="nucleotide sequence ID" value="NZ_CP089291.1"/>
</dbReference>
<evidence type="ECO:0000256" key="8">
    <source>
        <dbReference type="ARBA" id="ARBA00022840"/>
    </source>
</evidence>
<dbReference type="PANTHER" id="PTHR47959:SF16">
    <property type="entry name" value="CRISPR-ASSOCIATED NUCLEASE_HELICASE CAS3-RELATED"/>
    <property type="match status" value="1"/>
</dbReference>
<dbReference type="Pfam" id="PF22590">
    <property type="entry name" value="Cas3-like_C_2"/>
    <property type="match status" value="1"/>
</dbReference>
<gene>
    <name evidence="13" type="primary">cas3</name>
    <name evidence="13" type="ORF">LSG31_10295</name>
</gene>
<protein>
    <submittedName>
        <fullName evidence="13">CRISPR-associated helicase Cas3</fullName>
    </submittedName>
</protein>
<comment type="similarity">
    <text evidence="2">In the central section; belongs to the CRISPR-associated helicase Cas3 family.</text>
</comment>
<evidence type="ECO:0000313" key="13">
    <source>
        <dbReference type="EMBL" id="UOF92504.1"/>
    </source>
</evidence>
<feature type="domain" description="Helicase C-terminal" evidence="12">
    <location>
        <begin position="540"/>
        <end position="638"/>
    </location>
</feature>
<comment type="similarity">
    <text evidence="1">In the N-terminal section; belongs to the CRISPR-associated nuclease Cas3-HD family.</text>
</comment>
<keyword evidence="6" id="KW-0378">Hydrolase</keyword>
<dbReference type="NCBIfam" id="TIGR01596">
    <property type="entry name" value="cas3_HD"/>
    <property type="match status" value="1"/>
</dbReference>
<evidence type="ECO:0000256" key="4">
    <source>
        <dbReference type="ARBA" id="ARBA00022723"/>
    </source>
</evidence>
<evidence type="ECO:0000256" key="3">
    <source>
        <dbReference type="ARBA" id="ARBA00022722"/>
    </source>
</evidence>
<dbReference type="InterPro" id="IPR054712">
    <property type="entry name" value="Cas3-like_dom"/>
</dbReference>
<dbReference type="SMART" id="SM00490">
    <property type="entry name" value="HELICc"/>
    <property type="match status" value="1"/>
</dbReference>